<evidence type="ECO:0000256" key="7">
    <source>
        <dbReference type="ARBA" id="ARBA00023180"/>
    </source>
</evidence>
<evidence type="ECO:0000313" key="11">
    <source>
        <dbReference type="Proteomes" id="UP000813423"/>
    </source>
</evidence>
<evidence type="ECO:0000256" key="6">
    <source>
        <dbReference type="ARBA" id="ARBA00023136"/>
    </source>
</evidence>
<dbReference type="SUPFAM" id="SSF110296">
    <property type="entry name" value="Oligoxyloglucan reducing end-specific cellobiohydrolase"/>
    <property type="match status" value="2"/>
</dbReference>
<evidence type="ECO:0000256" key="2">
    <source>
        <dbReference type="ARBA" id="ARBA00022676"/>
    </source>
</evidence>
<evidence type="ECO:0008006" key="12">
    <source>
        <dbReference type="Google" id="ProtNLM"/>
    </source>
</evidence>
<dbReference type="GO" id="GO:0016020">
    <property type="term" value="C:membrane"/>
    <property type="evidence" value="ECO:0007669"/>
    <property type="project" value="UniProtKB-SubCell"/>
</dbReference>
<keyword evidence="4 9" id="KW-0812">Transmembrane</keyword>
<evidence type="ECO:0000313" key="10">
    <source>
        <dbReference type="EMBL" id="KAH1902242.1"/>
    </source>
</evidence>
<dbReference type="CDD" id="cd06434">
    <property type="entry name" value="GT2_HAS"/>
    <property type="match status" value="1"/>
</dbReference>
<dbReference type="PANTHER" id="PTHR47844">
    <property type="entry name" value="SYNTHASE CPS1, PUTATIVE (AFU_ORTHOLOGUE AFUA_7G02500)-RELATED"/>
    <property type="match status" value="1"/>
</dbReference>
<keyword evidence="7" id="KW-0325">Glycoprotein</keyword>
<evidence type="ECO:0000256" key="1">
    <source>
        <dbReference type="ARBA" id="ARBA00004370"/>
    </source>
</evidence>
<feature type="compositionally biased region" description="Acidic residues" evidence="8">
    <location>
        <begin position="462"/>
        <end position="483"/>
    </location>
</feature>
<keyword evidence="5 9" id="KW-1133">Transmembrane helix</keyword>
<accession>A0A9P8NEN6</accession>
<evidence type="ECO:0000256" key="3">
    <source>
        <dbReference type="ARBA" id="ARBA00022679"/>
    </source>
</evidence>
<dbReference type="PANTHER" id="PTHR47844:SF1">
    <property type="entry name" value="EXOSTOSIN-LIKE 2"/>
    <property type="match status" value="1"/>
</dbReference>
<keyword evidence="2" id="KW-0328">Glycosyltransferase</keyword>
<dbReference type="Proteomes" id="UP000813423">
    <property type="component" value="Unassembled WGS sequence"/>
</dbReference>
<feature type="region of interest" description="Disordered" evidence="8">
    <location>
        <begin position="734"/>
        <end position="756"/>
    </location>
</feature>
<dbReference type="InterPro" id="IPR029044">
    <property type="entry name" value="Nucleotide-diphossugar_trans"/>
</dbReference>
<dbReference type="SUPFAM" id="SSF53448">
    <property type="entry name" value="Nucleotide-diphospho-sugar transferases"/>
    <property type="match status" value="1"/>
</dbReference>
<dbReference type="Gene3D" id="2.130.10.10">
    <property type="entry name" value="YVTN repeat-like/Quinoprotein amine dehydrogenase"/>
    <property type="match status" value="2"/>
</dbReference>
<evidence type="ECO:0000256" key="9">
    <source>
        <dbReference type="SAM" id="Phobius"/>
    </source>
</evidence>
<comment type="subcellular location">
    <subcellularLocation>
        <location evidence="1">Membrane</location>
    </subcellularLocation>
</comment>
<proteinExistence type="predicted"/>
<keyword evidence="6 9" id="KW-0472">Membrane</keyword>
<dbReference type="InterPro" id="IPR052427">
    <property type="entry name" value="Glycosyltrans_GT2/GT47"/>
</dbReference>
<dbReference type="InterPro" id="IPR015943">
    <property type="entry name" value="WD40/YVTN_repeat-like_dom_sf"/>
</dbReference>
<protein>
    <recommendedName>
        <fullName evidence="12">Capsule polysaccharide synthase Cps1</fullName>
    </recommendedName>
</protein>
<gene>
    <name evidence="10" type="ORF">KXV57_007589</name>
</gene>
<evidence type="ECO:0000256" key="8">
    <source>
        <dbReference type="SAM" id="MobiDB-lite"/>
    </source>
</evidence>
<dbReference type="GO" id="GO:0016757">
    <property type="term" value="F:glycosyltransferase activity"/>
    <property type="evidence" value="ECO:0007669"/>
    <property type="project" value="UniProtKB-KW"/>
</dbReference>
<dbReference type="Pfam" id="PF13641">
    <property type="entry name" value="Glyco_tranf_2_3"/>
    <property type="match status" value="1"/>
</dbReference>
<keyword evidence="3" id="KW-0808">Transferase</keyword>
<dbReference type="EMBL" id="JAIBSC010000061">
    <property type="protein sequence ID" value="KAH1902242.1"/>
    <property type="molecule type" value="Genomic_DNA"/>
</dbReference>
<comment type="caution">
    <text evidence="10">The sequence shown here is derived from an EMBL/GenBank/DDBJ whole genome shotgun (WGS) entry which is preliminary data.</text>
</comment>
<organism evidence="10 11">
    <name type="scientific">Aspergillus fumigatus</name>
    <name type="common">Neosartorya fumigata</name>
    <dbReference type="NCBI Taxonomy" id="746128"/>
    <lineage>
        <taxon>Eukaryota</taxon>
        <taxon>Fungi</taxon>
        <taxon>Dikarya</taxon>
        <taxon>Ascomycota</taxon>
        <taxon>Pezizomycotina</taxon>
        <taxon>Eurotiomycetes</taxon>
        <taxon>Eurotiomycetidae</taxon>
        <taxon>Eurotiales</taxon>
        <taxon>Aspergillaceae</taxon>
        <taxon>Aspergillus</taxon>
        <taxon>Aspergillus subgen. Fumigati</taxon>
    </lineage>
</organism>
<dbReference type="FunFam" id="3.90.550.10:FF:000253">
    <property type="entry name" value="Capsule polysaccharide synthase Cps1, putative"/>
    <property type="match status" value="1"/>
</dbReference>
<dbReference type="Gene3D" id="3.90.550.10">
    <property type="entry name" value="Spore Coat Polysaccharide Biosynthesis Protein SpsA, Chain A"/>
    <property type="match status" value="1"/>
</dbReference>
<feature type="transmembrane region" description="Helical" evidence="9">
    <location>
        <begin position="48"/>
        <end position="73"/>
    </location>
</feature>
<evidence type="ECO:0000256" key="5">
    <source>
        <dbReference type="ARBA" id="ARBA00022989"/>
    </source>
</evidence>
<dbReference type="AlphaFoldDB" id="A0A9P8NEN6"/>
<sequence>MAVAAATTYFMHSTGRTFHNVRANMASQVTGILPEDLRRDDVLSNRMTVVFLHLFVFRYLRLIVHLISFWLFYHPTPVPKNPALSPSDCTIILPTVDPKNRDFEECITSCLRNTPGAIIIVTVGDQLTKLTKDIIAPYKRIFPNTEISVRTADEANKRRQVAHGLRYVKTKITVLLDDHVVWPTERFLPTILAPFEDPKVGIVGTNKRVRRTDTGFNIRSFWNMLGALYLERHNFEIRATNAIDNGVFVVSGRTSAHRSEILKDPKFIAEFTNERFFFGLFGPLNADDDNFITRWDVRHGWKVKIQYCPDAMIETTLGTYPKFLSQCLRWVRTTWRSNSASLFTDRTVWYTQPWCVYAVYWTSFVNFALFYDGALAYTLLKSPLGTADNLKYLAAWIFCTKMVKLTPYFLREPQDLVMLPGYFAFAYFHSLIKLYAGLTFWETNWGGRNLSAVNTQTGGGPEGDDDDDDDDDDDADDSSDDSIDGGVQLPPTPPSSRRRKTAGSSRAGSGGLAVLCASRAAARTAEHAYEFKSVTITGGGYITGIVGHPTKKDLLYALTDIGSTYRWEQELNKWIPVTDLVGPEDENLLGTESVATDIFIWRKAGATLTRYRAPSPMGANELDRNNGERLAVKPFKPNELWMGTRNAGLMKSSDLAKAWTNGTNFPDPMAKDWNQPMQWRARIFLAKRATSTDSGPMISTPRSRCSASLFLEPEHNLGVMTIDASGKYVISPSVQAETPPANDSGPYASNDGGKTWASPHGLTMQTPYISSDRVQPKTFYAFSGGVWYVSTDGGFSYDAVDATKLGLPAHTGAVPVVSADRAGEIGLALGSNGGTVADLITVGAAAPGSVKPALFIRGSTGHPKKSAYRVYQSDDNASTWDGVDDDDHCYGEFDLIQEDPRVYGRVYLGTGGRGLLYADIGPHDQARRGMYQEQEVFD</sequence>
<reference evidence="10" key="1">
    <citation type="submission" date="2021-08" db="EMBL/GenBank/DDBJ databases">
        <title>Global Aspergillus fumigatus from environmental and clinical sources.</title>
        <authorList>
            <person name="Barber A."/>
            <person name="Sae-Ong T."/>
        </authorList>
    </citation>
    <scope>NUCLEOTIDE SEQUENCE</scope>
    <source>
        <strain evidence="10">NRZ-2016-071</strain>
    </source>
</reference>
<name>A0A9P8NEN6_ASPFM</name>
<evidence type="ECO:0000256" key="4">
    <source>
        <dbReference type="ARBA" id="ARBA00022692"/>
    </source>
</evidence>
<feature type="region of interest" description="Disordered" evidence="8">
    <location>
        <begin position="452"/>
        <end position="509"/>
    </location>
</feature>